<protein>
    <submittedName>
        <fullName evidence="1">Uncharacterized protein</fullName>
    </submittedName>
</protein>
<name>A0A7W7PDR2_STRNE</name>
<keyword evidence="2" id="KW-1185">Reference proteome</keyword>
<evidence type="ECO:0000313" key="2">
    <source>
        <dbReference type="Proteomes" id="UP000556436"/>
    </source>
</evidence>
<dbReference type="AlphaFoldDB" id="A0A7W7PDR2"/>
<dbReference type="EMBL" id="JACHJG010000003">
    <property type="protein sequence ID" value="MBB4885887.1"/>
    <property type="molecule type" value="Genomic_DNA"/>
</dbReference>
<evidence type="ECO:0000313" key="1">
    <source>
        <dbReference type="EMBL" id="MBB4885887.1"/>
    </source>
</evidence>
<accession>A0A7W7PDR2</accession>
<comment type="caution">
    <text evidence="1">The sequence shown here is derived from an EMBL/GenBank/DDBJ whole genome shotgun (WGS) entry which is preliminary data.</text>
</comment>
<sequence length="69" mass="7717">MRQAVMSGPHTFVCGPEAGATALLEAVPRLKRSPRAPSVIEGDYLSGQHTKIYVGQSRHWVLVWLWFLL</sequence>
<dbReference type="Proteomes" id="UP000556436">
    <property type="component" value="Unassembled WGS sequence"/>
</dbReference>
<organism evidence="1 2">
    <name type="scientific">Streptomyces netropsis</name>
    <name type="common">Streptoverticillium netropsis</name>
    <dbReference type="NCBI Taxonomy" id="55404"/>
    <lineage>
        <taxon>Bacteria</taxon>
        <taxon>Bacillati</taxon>
        <taxon>Actinomycetota</taxon>
        <taxon>Actinomycetes</taxon>
        <taxon>Kitasatosporales</taxon>
        <taxon>Streptomycetaceae</taxon>
        <taxon>Streptomyces</taxon>
    </lineage>
</organism>
<reference evidence="1 2" key="1">
    <citation type="submission" date="2020-08" db="EMBL/GenBank/DDBJ databases">
        <title>Genomic Encyclopedia of Type Strains, Phase III (KMG-III): the genomes of soil and plant-associated and newly described type strains.</title>
        <authorList>
            <person name="Whitman W."/>
        </authorList>
    </citation>
    <scope>NUCLEOTIDE SEQUENCE [LARGE SCALE GENOMIC DNA]</scope>
    <source>
        <strain evidence="1 2">CECT 3265</strain>
    </source>
</reference>
<proteinExistence type="predicted"/>
<gene>
    <name evidence="1" type="ORF">FHS38_001916</name>
</gene>